<dbReference type="InterPro" id="IPR003594">
    <property type="entry name" value="HATPase_dom"/>
</dbReference>
<dbReference type="GO" id="GO:0005524">
    <property type="term" value="F:ATP binding"/>
    <property type="evidence" value="ECO:0007669"/>
    <property type="project" value="UniProtKB-KW"/>
</dbReference>
<keyword evidence="4" id="KW-1185">Reference proteome</keyword>
<feature type="region of interest" description="Disordered" evidence="1">
    <location>
        <begin position="30"/>
        <end position="59"/>
    </location>
</feature>
<accession>A0A2H3P0K5</accession>
<dbReference type="AlphaFoldDB" id="A0A2H3P0K5"/>
<evidence type="ECO:0000313" key="4">
    <source>
        <dbReference type="Proteomes" id="UP000221024"/>
    </source>
</evidence>
<evidence type="ECO:0000313" key="3">
    <source>
        <dbReference type="EMBL" id="PEN06806.1"/>
    </source>
</evidence>
<keyword evidence="3" id="KW-0067">ATP-binding</keyword>
<keyword evidence="3" id="KW-0547">Nucleotide-binding</keyword>
<dbReference type="EMBL" id="PDEP01000007">
    <property type="protein sequence ID" value="PEN06806.1"/>
    <property type="molecule type" value="Genomic_DNA"/>
</dbReference>
<organism evidence="3 4">
    <name type="scientific">Longimonas halophila</name>
    <dbReference type="NCBI Taxonomy" id="1469170"/>
    <lineage>
        <taxon>Bacteria</taxon>
        <taxon>Pseudomonadati</taxon>
        <taxon>Rhodothermota</taxon>
        <taxon>Rhodothermia</taxon>
        <taxon>Rhodothermales</taxon>
        <taxon>Salisaetaceae</taxon>
        <taxon>Longimonas</taxon>
    </lineage>
</organism>
<name>A0A2H3P0K5_9BACT</name>
<protein>
    <submittedName>
        <fullName evidence="3">ATP-binding protein</fullName>
    </submittedName>
</protein>
<dbReference type="Pfam" id="PF13581">
    <property type="entry name" value="HATPase_c_2"/>
    <property type="match status" value="1"/>
</dbReference>
<feature type="domain" description="Histidine kinase/HSP90-like ATPase" evidence="2">
    <location>
        <begin position="57"/>
        <end position="147"/>
    </location>
</feature>
<feature type="compositionally biased region" description="Low complexity" evidence="1">
    <location>
        <begin position="35"/>
        <end position="53"/>
    </location>
</feature>
<evidence type="ECO:0000256" key="1">
    <source>
        <dbReference type="SAM" id="MobiDB-lite"/>
    </source>
</evidence>
<dbReference type="OrthoDB" id="1524025at2"/>
<reference evidence="3 4" key="1">
    <citation type="submission" date="2017-10" db="EMBL/GenBank/DDBJ databases">
        <title>Draft genome of Longimonas halophila.</title>
        <authorList>
            <person name="Goh K.M."/>
            <person name="Shamsir M.S."/>
            <person name="Lim S.W."/>
        </authorList>
    </citation>
    <scope>NUCLEOTIDE SEQUENCE [LARGE SCALE GENOMIC DNA]</scope>
    <source>
        <strain evidence="3 4">KCTC 42399</strain>
    </source>
</reference>
<dbReference type="SUPFAM" id="SSF55874">
    <property type="entry name" value="ATPase domain of HSP90 chaperone/DNA topoisomerase II/histidine kinase"/>
    <property type="match status" value="1"/>
</dbReference>
<sequence>MDLIFDQTYTDLEDALPAIRAALSAAWPPVRPSEVDSSADSSAPSLPEADASPEQPPRRTRHYVQLVVHEWVANLTRHATFANPPRISVRVLLNQDAAQCEITDNSRGFDLNSVLSTMGAHAAPFPESGMGLRIIDACTNDVSYRRASALHHRFTASVPYDHDPWMNVLF</sequence>
<dbReference type="Gene3D" id="3.30.565.10">
    <property type="entry name" value="Histidine kinase-like ATPase, C-terminal domain"/>
    <property type="match status" value="1"/>
</dbReference>
<proteinExistence type="predicted"/>
<comment type="caution">
    <text evidence="3">The sequence shown here is derived from an EMBL/GenBank/DDBJ whole genome shotgun (WGS) entry which is preliminary data.</text>
</comment>
<dbReference type="InterPro" id="IPR036890">
    <property type="entry name" value="HATPase_C_sf"/>
</dbReference>
<gene>
    <name evidence="3" type="ORF">CRI93_08275</name>
</gene>
<dbReference type="Proteomes" id="UP000221024">
    <property type="component" value="Unassembled WGS sequence"/>
</dbReference>
<dbReference type="RefSeq" id="WP_098062331.1">
    <property type="nucleotide sequence ID" value="NZ_PDEP01000007.1"/>
</dbReference>
<dbReference type="CDD" id="cd16936">
    <property type="entry name" value="HATPase_RsbW-like"/>
    <property type="match status" value="1"/>
</dbReference>
<evidence type="ECO:0000259" key="2">
    <source>
        <dbReference type="Pfam" id="PF13581"/>
    </source>
</evidence>